<sequence>MTKELEAAYATDSSQDLSDEVLLVREPARKSMSNYLKGKKEQKGKTKDGLVRKDMANDGLIDQESDGKKGANSVDLKDAICDYIQEHSKGVVYEASALCEIKDFDKHACLKILREYSTSLQSNEAVETLRKRVLRDRADLLDITPSPKVVHQGKTLRILEHL</sequence>
<gene>
    <name evidence="1" type="ORF">BGW38_009491</name>
</gene>
<dbReference type="AlphaFoldDB" id="A0A9P6KFX9"/>
<dbReference type="EMBL" id="JAABOA010000701">
    <property type="protein sequence ID" value="KAF9583433.1"/>
    <property type="molecule type" value="Genomic_DNA"/>
</dbReference>
<evidence type="ECO:0000313" key="1">
    <source>
        <dbReference type="EMBL" id="KAF9583433.1"/>
    </source>
</evidence>
<evidence type="ECO:0000313" key="2">
    <source>
        <dbReference type="Proteomes" id="UP000780801"/>
    </source>
</evidence>
<organism evidence="1 2">
    <name type="scientific">Lunasporangiospora selenospora</name>
    <dbReference type="NCBI Taxonomy" id="979761"/>
    <lineage>
        <taxon>Eukaryota</taxon>
        <taxon>Fungi</taxon>
        <taxon>Fungi incertae sedis</taxon>
        <taxon>Mucoromycota</taxon>
        <taxon>Mortierellomycotina</taxon>
        <taxon>Mortierellomycetes</taxon>
        <taxon>Mortierellales</taxon>
        <taxon>Mortierellaceae</taxon>
        <taxon>Lunasporangiospora</taxon>
    </lineage>
</organism>
<protein>
    <submittedName>
        <fullName evidence="1">Uncharacterized protein</fullName>
    </submittedName>
</protein>
<reference evidence="1" key="1">
    <citation type="journal article" date="2020" name="Fungal Divers.">
        <title>Resolving the Mortierellaceae phylogeny through synthesis of multi-gene phylogenetics and phylogenomics.</title>
        <authorList>
            <person name="Vandepol N."/>
            <person name="Liber J."/>
            <person name="Desiro A."/>
            <person name="Na H."/>
            <person name="Kennedy M."/>
            <person name="Barry K."/>
            <person name="Grigoriev I.V."/>
            <person name="Miller A.N."/>
            <person name="O'Donnell K."/>
            <person name="Stajich J.E."/>
            <person name="Bonito G."/>
        </authorList>
    </citation>
    <scope>NUCLEOTIDE SEQUENCE</scope>
    <source>
        <strain evidence="1">KOD1015</strain>
    </source>
</reference>
<dbReference type="Proteomes" id="UP000780801">
    <property type="component" value="Unassembled WGS sequence"/>
</dbReference>
<accession>A0A9P6KFX9</accession>
<comment type="caution">
    <text evidence="1">The sequence shown here is derived from an EMBL/GenBank/DDBJ whole genome shotgun (WGS) entry which is preliminary data.</text>
</comment>
<name>A0A9P6KFX9_9FUNG</name>
<keyword evidence="2" id="KW-1185">Reference proteome</keyword>
<proteinExistence type="predicted"/>